<name>A0A6A4I0Z2_9AGAR</name>
<dbReference type="EMBL" id="ML769417">
    <property type="protein sequence ID" value="KAE9404409.1"/>
    <property type="molecule type" value="Genomic_DNA"/>
</dbReference>
<evidence type="ECO:0000256" key="1">
    <source>
        <dbReference type="SAM" id="Phobius"/>
    </source>
</evidence>
<sequence>MSSHPNSSYEIDADKRQALQDFTEQRTAKMYHRFEWHRFQHAVKLLSLCPRFFPVISSSCIGPLTITTAVTLIDSLTVRKRV</sequence>
<keyword evidence="1" id="KW-1133">Transmembrane helix</keyword>
<keyword evidence="1" id="KW-0472">Membrane</keyword>
<proteinExistence type="predicted"/>
<reference evidence="2" key="1">
    <citation type="journal article" date="2019" name="Environ. Microbiol.">
        <title>Fungal ecological strategies reflected in gene transcription - a case study of two litter decomposers.</title>
        <authorList>
            <person name="Barbi F."/>
            <person name="Kohler A."/>
            <person name="Barry K."/>
            <person name="Baskaran P."/>
            <person name="Daum C."/>
            <person name="Fauchery L."/>
            <person name="Ihrmark K."/>
            <person name="Kuo A."/>
            <person name="LaButti K."/>
            <person name="Lipzen A."/>
            <person name="Morin E."/>
            <person name="Grigoriev I.V."/>
            <person name="Henrissat B."/>
            <person name="Lindahl B."/>
            <person name="Martin F."/>
        </authorList>
    </citation>
    <scope>NUCLEOTIDE SEQUENCE</scope>
    <source>
        <strain evidence="2">JB14</strain>
    </source>
</reference>
<organism evidence="2 3">
    <name type="scientific">Gymnopus androsaceus JB14</name>
    <dbReference type="NCBI Taxonomy" id="1447944"/>
    <lineage>
        <taxon>Eukaryota</taxon>
        <taxon>Fungi</taxon>
        <taxon>Dikarya</taxon>
        <taxon>Basidiomycota</taxon>
        <taxon>Agaricomycotina</taxon>
        <taxon>Agaricomycetes</taxon>
        <taxon>Agaricomycetidae</taxon>
        <taxon>Agaricales</taxon>
        <taxon>Marasmiineae</taxon>
        <taxon>Omphalotaceae</taxon>
        <taxon>Gymnopus</taxon>
    </lineage>
</organism>
<dbReference type="AlphaFoldDB" id="A0A6A4I0Z2"/>
<accession>A0A6A4I0Z2</accession>
<keyword evidence="1" id="KW-0812">Transmembrane</keyword>
<gene>
    <name evidence="2" type="ORF">BT96DRAFT_427422</name>
</gene>
<evidence type="ECO:0000313" key="2">
    <source>
        <dbReference type="EMBL" id="KAE9404409.1"/>
    </source>
</evidence>
<feature type="transmembrane region" description="Helical" evidence="1">
    <location>
        <begin position="52"/>
        <end position="73"/>
    </location>
</feature>
<keyword evidence="3" id="KW-1185">Reference proteome</keyword>
<protein>
    <submittedName>
        <fullName evidence="2">Uncharacterized protein</fullName>
    </submittedName>
</protein>
<dbReference type="Proteomes" id="UP000799118">
    <property type="component" value="Unassembled WGS sequence"/>
</dbReference>
<evidence type="ECO:0000313" key="3">
    <source>
        <dbReference type="Proteomes" id="UP000799118"/>
    </source>
</evidence>